<keyword evidence="2" id="KW-0732">Signal</keyword>
<keyword evidence="1" id="KW-0808">Transferase</keyword>
<gene>
    <name evidence="10" type="ORF">TrST_g10094</name>
</gene>
<feature type="region of interest" description="Disordered" evidence="7">
    <location>
        <begin position="1363"/>
        <end position="1382"/>
    </location>
</feature>
<dbReference type="PANTHER" id="PTHR44329">
    <property type="entry name" value="SERINE/THREONINE-PROTEIN KINASE TNNI3K-RELATED"/>
    <property type="match status" value="1"/>
</dbReference>
<dbReference type="InterPro" id="IPR001245">
    <property type="entry name" value="Ser-Thr/Tyr_kinase_cat_dom"/>
</dbReference>
<organism evidence="10 11">
    <name type="scientific">Triparma strigata</name>
    <dbReference type="NCBI Taxonomy" id="1606541"/>
    <lineage>
        <taxon>Eukaryota</taxon>
        <taxon>Sar</taxon>
        <taxon>Stramenopiles</taxon>
        <taxon>Ochrophyta</taxon>
        <taxon>Bolidophyceae</taxon>
        <taxon>Parmales</taxon>
        <taxon>Triparmaceae</taxon>
        <taxon>Triparma</taxon>
    </lineage>
</organism>
<dbReference type="InterPro" id="IPR013320">
    <property type="entry name" value="ConA-like_dom_sf"/>
</dbReference>
<feature type="region of interest" description="Disordered" evidence="7">
    <location>
        <begin position="550"/>
        <end position="575"/>
    </location>
</feature>
<dbReference type="PROSITE" id="PS00108">
    <property type="entry name" value="PROTEIN_KINASE_ST"/>
    <property type="match status" value="1"/>
</dbReference>
<dbReference type="GO" id="GO:0004674">
    <property type="term" value="F:protein serine/threonine kinase activity"/>
    <property type="evidence" value="ECO:0007669"/>
    <property type="project" value="UniProtKB-KW"/>
</dbReference>
<dbReference type="OrthoDB" id="195642at2759"/>
<keyword evidence="5" id="KW-1015">Disulfide bond</keyword>
<keyword evidence="1" id="KW-0418">Kinase</keyword>
<dbReference type="Gene3D" id="1.10.510.10">
    <property type="entry name" value="Transferase(Phosphotransferase) domain 1"/>
    <property type="match status" value="1"/>
</dbReference>
<comment type="caution">
    <text evidence="10">The sequence shown here is derived from an EMBL/GenBank/DDBJ whole genome shotgun (WGS) entry which is preliminary data.</text>
</comment>
<keyword evidence="1" id="KW-0723">Serine/threonine-protein kinase</keyword>
<keyword evidence="8" id="KW-0812">Transmembrane</keyword>
<keyword evidence="4 6" id="KW-0067">ATP-binding</keyword>
<dbReference type="GO" id="GO:0005524">
    <property type="term" value="F:ATP binding"/>
    <property type="evidence" value="ECO:0007669"/>
    <property type="project" value="UniProtKB-UniRule"/>
</dbReference>
<dbReference type="InterPro" id="IPR051681">
    <property type="entry name" value="Ser/Thr_Kinases-Pseudokinases"/>
</dbReference>
<protein>
    <recommendedName>
        <fullName evidence="9">Protein kinase domain-containing protein</fullName>
    </recommendedName>
</protein>
<dbReference type="PROSITE" id="PS00107">
    <property type="entry name" value="PROTEIN_KINASE_ATP"/>
    <property type="match status" value="1"/>
</dbReference>
<evidence type="ECO:0000256" key="8">
    <source>
        <dbReference type="SAM" id="Phobius"/>
    </source>
</evidence>
<dbReference type="Pfam" id="PF13385">
    <property type="entry name" value="Laminin_G_3"/>
    <property type="match status" value="1"/>
</dbReference>
<evidence type="ECO:0000259" key="9">
    <source>
        <dbReference type="PROSITE" id="PS50011"/>
    </source>
</evidence>
<feature type="region of interest" description="Disordered" evidence="7">
    <location>
        <begin position="1407"/>
        <end position="1426"/>
    </location>
</feature>
<evidence type="ECO:0000256" key="4">
    <source>
        <dbReference type="ARBA" id="ARBA00022840"/>
    </source>
</evidence>
<sequence>MGPEVPGTMNTILRYKSLFLLIIVTLIPLITPLPKKGYVKYGRLTDSAAVYLENGDGLPKGNFTVNYWMRMDGWYGDFSMVMFSDAILDIAPYSFYSIPFGAWIQLGGQSYKCSNSTYSSPLTYADKVSTWHMQSVTYDRGRDEIRFYVDGVFQGNGTNSNGKGTASSYENSATQFGWWGKTADGLGLEWFQLGCRGPQPTFSFNGALDDFAVYDKVLSEDDLSAAFASTAALDPSSESGLVLYYDFDGITGGGTVENKAPSTSGSYDLRLGMGDSDIVEYGISGVVDSCSASAFTLPKLVCHVGETCSDDTITGDGTGGNKHPNATAQASYRASCVKGGTALLDVDALGYDRDGDVVRTFVTELPSHAKLVLDRGEAQEDPSESVEITASNLPFELTFFWNRVRYVHQPSNPYNVSSTDSFMVKFFDGVLYSQDVKIDIDIIMFNEVPVLKARNMTRLTVEEESSVTFAIGFLDFDSVGFTTFVTELPLHGKLVYTNEEGQTVELGLFNQYSPHGVALPLSQYVSATVSFSTEYSDLGGLWGESQIIGPPDAGEKYGDSPKAYSPSTRNGGSVNNNVNNVAKQEDYWNPDANQAKYGWSEYIEVEFDETIFLTSVEVGEVRGCGSIVNMYAVEEGREGKGLQIFKGGPDKDCDAADGLARSTGKANVFAPNRVCDSNFATNRVRIEFDTITVSDWNEFDYMKMTGYRERPKGAIPSHVHELTYIPDANFFGQDTFSLKATDCGFFKDGESEEVTFKVNVTGTHDSPVTSQLLIAVNYNSSSVVLPLSDGISSPDGAELFIALLNIPEYGQFVAVGKGEGEKVVLGANVAVPLEGNDFYFELLSRPEEDVQYVVFYRVTDNRGLGMVGENELRLSIDGTGGSNSGTGYAIEVIIVVCVVALVIIAGVGWYSRKTVLEQKLILQTDRNMIEDLQHKLEILQKYSEEEKKMIEEQIRTFRKEMGVVALGEEARGITPGLDTPTRESRELSGHSPVDKQRSTGIAKVVDDMKRLLIDAKELKSEQIVGKGSFGQVYKGFYRGMTVAVKTMNSIDKEGLERFRAEILLLKDLRHSNIVTLVGACWERDLMALVMEFCEKGMVSEVLIKEGEFFSWDDPMLKIIMDIARAMRYLHGVSYFDVKQKEAVKGIVHRDLKPDNCLMTETYSTKVADFGEARAQDMDNTMTQVGTPMFIAPEIVVGEHYNTKADVFSFALTIVSIALKGREKLLDYLHRLIVKGKKSLNTHGGGGRIAPSMGRVSHGLVSKKWRPSGRALLEIGMPESLVDLCKVCWSPDPEDRPTFAEIQEYLEIDVKRAIMDGSTRKGANLALAGGGVEVAGGTGGTFGRRTLTSGSLALRMSLMLPRGGEAHKQGEEGGKEEQKNTRIEELERQNRHLISTIEKYTQAQAKAKAEAEAEAKAVEREAEGTGT</sequence>
<dbReference type="SUPFAM" id="SSF56112">
    <property type="entry name" value="Protein kinase-like (PK-like)"/>
    <property type="match status" value="1"/>
</dbReference>
<feature type="region of interest" description="Disordered" evidence="7">
    <location>
        <begin position="973"/>
        <end position="996"/>
    </location>
</feature>
<dbReference type="SMART" id="SM00560">
    <property type="entry name" value="LamGL"/>
    <property type="match status" value="1"/>
</dbReference>
<accession>A0A9W7E1K0</accession>
<evidence type="ECO:0000256" key="3">
    <source>
        <dbReference type="ARBA" id="ARBA00022741"/>
    </source>
</evidence>
<dbReference type="InterPro" id="IPR011009">
    <property type="entry name" value="Kinase-like_dom_sf"/>
</dbReference>
<keyword evidence="11" id="KW-1185">Reference proteome</keyword>
<dbReference type="Gene3D" id="3.30.200.20">
    <property type="entry name" value="Phosphorylase Kinase, domain 1"/>
    <property type="match status" value="1"/>
</dbReference>
<evidence type="ECO:0000313" key="11">
    <source>
        <dbReference type="Proteomes" id="UP001165085"/>
    </source>
</evidence>
<dbReference type="SMART" id="SM00220">
    <property type="entry name" value="S_TKc"/>
    <property type="match status" value="1"/>
</dbReference>
<dbReference type="InterPro" id="IPR000719">
    <property type="entry name" value="Prot_kinase_dom"/>
</dbReference>
<dbReference type="PROSITE" id="PS50011">
    <property type="entry name" value="PROTEIN_KINASE_DOM"/>
    <property type="match status" value="1"/>
</dbReference>
<evidence type="ECO:0000256" key="7">
    <source>
        <dbReference type="SAM" id="MobiDB-lite"/>
    </source>
</evidence>
<feature type="binding site" evidence="6">
    <location>
        <position position="1045"/>
    </location>
    <ligand>
        <name>ATP</name>
        <dbReference type="ChEBI" id="CHEBI:30616"/>
    </ligand>
</feature>
<feature type="domain" description="Protein kinase" evidence="9">
    <location>
        <begin position="1018"/>
        <end position="1305"/>
    </location>
</feature>
<dbReference type="InterPro" id="IPR008271">
    <property type="entry name" value="Ser/Thr_kinase_AS"/>
</dbReference>
<dbReference type="Proteomes" id="UP001165085">
    <property type="component" value="Unassembled WGS sequence"/>
</dbReference>
<dbReference type="EMBL" id="BRXY01000096">
    <property type="protein sequence ID" value="GMH64624.1"/>
    <property type="molecule type" value="Genomic_DNA"/>
</dbReference>
<keyword evidence="8" id="KW-1133">Transmembrane helix</keyword>
<evidence type="ECO:0000256" key="6">
    <source>
        <dbReference type="PROSITE-ProRule" id="PRU10141"/>
    </source>
</evidence>
<dbReference type="SUPFAM" id="SSF49899">
    <property type="entry name" value="Concanavalin A-like lectins/glucanases"/>
    <property type="match status" value="1"/>
</dbReference>
<evidence type="ECO:0000313" key="10">
    <source>
        <dbReference type="EMBL" id="GMH64624.1"/>
    </source>
</evidence>
<evidence type="ECO:0000256" key="1">
    <source>
        <dbReference type="ARBA" id="ARBA00022527"/>
    </source>
</evidence>
<evidence type="ECO:0000256" key="5">
    <source>
        <dbReference type="ARBA" id="ARBA00023157"/>
    </source>
</evidence>
<dbReference type="Gene3D" id="2.60.120.200">
    <property type="match status" value="1"/>
</dbReference>
<feature type="transmembrane region" description="Helical" evidence="8">
    <location>
        <begin position="12"/>
        <end position="33"/>
    </location>
</feature>
<keyword evidence="3 6" id="KW-0547">Nucleotide-binding</keyword>
<dbReference type="InterPro" id="IPR006558">
    <property type="entry name" value="LamG-like"/>
</dbReference>
<dbReference type="Pfam" id="PF07714">
    <property type="entry name" value="PK_Tyr_Ser-Thr"/>
    <property type="match status" value="1"/>
</dbReference>
<reference evidence="11" key="1">
    <citation type="journal article" date="2023" name="Commun. Biol.">
        <title>Genome analysis of Parmales, the sister group of diatoms, reveals the evolutionary specialization of diatoms from phago-mixotrophs to photoautotrophs.</title>
        <authorList>
            <person name="Ban H."/>
            <person name="Sato S."/>
            <person name="Yoshikawa S."/>
            <person name="Yamada K."/>
            <person name="Nakamura Y."/>
            <person name="Ichinomiya M."/>
            <person name="Sato N."/>
            <person name="Blanc-Mathieu R."/>
            <person name="Endo H."/>
            <person name="Kuwata A."/>
            <person name="Ogata H."/>
        </authorList>
    </citation>
    <scope>NUCLEOTIDE SEQUENCE [LARGE SCALE GENOMIC DNA]</scope>
    <source>
        <strain evidence="11">NIES 3701</strain>
    </source>
</reference>
<evidence type="ECO:0000256" key="2">
    <source>
        <dbReference type="ARBA" id="ARBA00022729"/>
    </source>
</evidence>
<feature type="compositionally biased region" description="Basic and acidic residues" evidence="7">
    <location>
        <begin position="980"/>
        <end position="996"/>
    </location>
</feature>
<name>A0A9W7E1K0_9STRA</name>
<dbReference type="InterPro" id="IPR017441">
    <property type="entry name" value="Protein_kinase_ATP_BS"/>
</dbReference>
<proteinExistence type="predicted"/>
<feature type="transmembrane region" description="Helical" evidence="8">
    <location>
        <begin position="888"/>
        <end position="910"/>
    </location>
</feature>
<keyword evidence="8" id="KW-0472">Membrane</keyword>